<proteinExistence type="predicted"/>
<reference evidence="2" key="1">
    <citation type="submission" date="2020-03" db="EMBL/GenBank/DDBJ databases">
        <authorList>
            <person name="Weist P."/>
        </authorList>
    </citation>
    <scope>NUCLEOTIDE SEQUENCE</scope>
</reference>
<comment type="caution">
    <text evidence="2">The sequence shown here is derived from an EMBL/GenBank/DDBJ whole genome shotgun (WGS) entry which is preliminary data.</text>
</comment>
<evidence type="ECO:0000313" key="2">
    <source>
        <dbReference type="EMBL" id="CAB1415090.1"/>
    </source>
</evidence>
<dbReference type="EMBL" id="CADEAL010000137">
    <property type="protein sequence ID" value="CAB1415090.1"/>
    <property type="molecule type" value="Genomic_DNA"/>
</dbReference>
<organism evidence="2 3">
    <name type="scientific">Pleuronectes platessa</name>
    <name type="common">European plaice</name>
    <dbReference type="NCBI Taxonomy" id="8262"/>
    <lineage>
        <taxon>Eukaryota</taxon>
        <taxon>Metazoa</taxon>
        <taxon>Chordata</taxon>
        <taxon>Craniata</taxon>
        <taxon>Vertebrata</taxon>
        <taxon>Euteleostomi</taxon>
        <taxon>Actinopterygii</taxon>
        <taxon>Neopterygii</taxon>
        <taxon>Teleostei</taxon>
        <taxon>Neoteleostei</taxon>
        <taxon>Acanthomorphata</taxon>
        <taxon>Carangaria</taxon>
        <taxon>Pleuronectiformes</taxon>
        <taxon>Pleuronectoidei</taxon>
        <taxon>Pleuronectidae</taxon>
        <taxon>Pleuronectes</taxon>
    </lineage>
</organism>
<evidence type="ECO:0000313" key="3">
    <source>
        <dbReference type="Proteomes" id="UP001153269"/>
    </source>
</evidence>
<feature type="region of interest" description="Disordered" evidence="1">
    <location>
        <begin position="1"/>
        <end position="39"/>
    </location>
</feature>
<dbReference type="AlphaFoldDB" id="A0A9N7TLB3"/>
<accession>A0A9N7TLB3</accession>
<dbReference type="Proteomes" id="UP001153269">
    <property type="component" value="Unassembled WGS sequence"/>
</dbReference>
<evidence type="ECO:0000256" key="1">
    <source>
        <dbReference type="SAM" id="MobiDB-lite"/>
    </source>
</evidence>
<sequence length="105" mass="11046">MESGGSWRVQSGGSSEPDARTHPQSCSEELRDFGRGAQHPRLHSSAALVALACCEADRQRSQCGRISTGGSKQTALMLRLPLRASQVPALSKTLSDSAPLSAQLG</sequence>
<keyword evidence="3" id="KW-1185">Reference proteome</keyword>
<name>A0A9N7TLB3_PLEPL</name>
<protein>
    <submittedName>
        <fullName evidence="2">Uncharacterized protein</fullName>
    </submittedName>
</protein>
<gene>
    <name evidence="2" type="ORF">PLEPLA_LOCUS2803</name>
</gene>